<name>A0AAN8VGI7_9MAGN</name>
<gene>
    <name evidence="11" type="ORF">RJ641_005716</name>
</gene>
<evidence type="ECO:0000313" key="11">
    <source>
        <dbReference type="EMBL" id="KAK6929511.1"/>
    </source>
</evidence>
<proteinExistence type="inferred from homology"/>
<dbReference type="GO" id="GO:0005829">
    <property type="term" value="C:cytosol"/>
    <property type="evidence" value="ECO:0007669"/>
    <property type="project" value="UniProtKB-SubCell"/>
</dbReference>
<comment type="catalytic activity">
    <reaction evidence="7">
        <text>an N(4)-(oligosaccharide-(1-&gt;3)-[oligosaccharide-(1-&gt;6)]-beta-D-Man-(1-&gt;4)-beta-D-GlcNAc-(1-&gt;4)-alpha-D-GlcNAc)-L-asparaginyl-[protein] + H2O = an oligosaccharide-(1-&gt;3)-[oligosaccharide-(1-&gt;6)]-beta-D-Man-(1-&gt;4)-D-GlcNAc + N(4)-(N-acetyl-beta-D-glucosaminyl)-L-asparaginyl-[protein]</text>
        <dbReference type="Rhea" id="RHEA:73067"/>
        <dbReference type="Rhea" id="RHEA-COMP:12603"/>
        <dbReference type="Rhea" id="RHEA-COMP:18176"/>
        <dbReference type="ChEBI" id="CHEBI:15377"/>
        <dbReference type="ChEBI" id="CHEBI:132248"/>
        <dbReference type="ChEBI" id="CHEBI:192714"/>
        <dbReference type="ChEBI" id="CHEBI:192715"/>
        <dbReference type="EC" id="3.2.1.96"/>
    </reaction>
</comment>
<evidence type="ECO:0000256" key="5">
    <source>
        <dbReference type="ARBA" id="ARBA00022801"/>
    </source>
</evidence>
<keyword evidence="5 11" id="KW-0378">Hydrolase</keyword>
<evidence type="ECO:0000256" key="3">
    <source>
        <dbReference type="ARBA" id="ARBA00012566"/>
    </source>
</evidence>
<accession>A0AAN8VGI7</accession>
<dbReference type="EMBL" id="JBAMMX010000013">
    <property type="protein sequence ID" value="KAK6929511.1"/>
    <property type="molecule type" value="Genomic_DNA"/>
</dbReference>
<feature type="domain" description="Cytosolic endo-beta-N-acetylglucosaminidase C-terminal" evidence="10">
    <location>
        <begin position="475"/>
        <end position="528"/>
    </location>
</feature>
<evidence type="ECO:0000256" key="7">
    <source>
        <dbReference type="ARBA" id="ARBA00034414"/>
    </source>
</evidence>
<dbReference type="GO" id="GO:0033925">
    <property type="term" value="F:mannosyl-glycoprotein endo-beta-N-acetylglucosaminidase activity"/>
    <property type="evidence" value="ECO:0007669"/>
    <property type="project" value="UniProtKB-EC"/>
</dbReference>
<dbReference type="PANTHER" id="PTHR13246:SF1">
    <property type="entry name" value="CYTOSOLIC ENDO-BETA-N-ACETYLGLUCOSAMINIDASE"/>
    <property type="match status" value="1"/>
</dbReference>
<reference evidence="11 12" key="1">
    <citation type="submission" date="2023-12" db="EMBL/GenBank/DDBJ databases">
        <title>A high-quality genome assembly for Dillenia turbinata (Dilleniales).</title>
        <authorList>
            <person name="Chanderbali A."/>
        </authorList>
    </citation>
    <scope>NUCLEOTIDE SEQUENCE [LARGE SCALE GENOMIC DNA]</scope>
    <source>
        <strain evidence="11">LSX21</strain>
        <tissue evidence="11">Leaf</tissue>
    </source>
</reference>
<evidence type="ECO:0000256" key="1">
    <source>
        <dbReference type="ARBA" id="ARBA00004514"/>
    </source>
</evidence>
<keyword evidence="12" id="KW-1185">Reference proteome</keyword>
<feature type="domain" description="Cytosolic endo-beta-N-acetylglucosaminidase TIM barrel" evidence="9">
    <location>
        <begin position="61"/>
        <end position="287"/>
    </location>
</feature>
<dbReference type="EC" id="3.2.1.96" evidence="3"/>
<comment type="caution">
    <text evidence="11">The sequence shown here is derived from an EMBL/GenBank/DDBJ whole genome shotgun (WGS) entry which is preliminary data.</text>
</comment>
<evidence type="ECO:0000256" key="4">
    <source>
        <dbReference type="ARBA" id="ARBA00022490"/>
    </source>
</evidence>
<dbReference type="PANTHER" id="PTHR13246">
    <property type="entry name" value="ENDO BETA N-ACETYLGLUCOSAMINIDASE"/>
    <property type="match status" value="1"/>
</dbReference>
<dbReference type="AlphaFoldDB" id="A0AAN8VGI7"/>
<dbReference type="InterPro" id="IPR032979">
    <property type="entry name" value="ENGase"/>
</dbReference>
<dbReference type="InterPro" id="IPR005201">
    <property type="entry name" value="TIM_ENGase"/>
</dbReference>
<protein>
    <recommendedName>
        <fullName evidence="3">mannosyl-glycoprotein endo-beta-N-acetylglucosaminidase</fullName>
        <ecNumber evidence="3">3.2.1.96</ecNumber>
    </recommendedName>
</protein>
<comment type="subcellular location">
    <subcellularLocation>
        <location evidence="1">Cytoplasm</location>
        <location evidence="1">Cytosol</location>
    </subcellularLocation>
</comment>
<dbReference type="Gene3D" id="3.20.20.80">
    <property type="entry name" value="Glycosidases"/>
    <property type="match status" value="1"/>
</dbReference>
<keyword evidence="6" id="KW-0326">Glycosidase</keyword>
<dbReference type="InterPro" id="IPR057882">
    <property type="entry name" value="ENGase_C"/>
</dbReference>
<organism evidence="11 12">
    <name type="scientific">Dillenia turbinata</name>
    <dbReference type="NCBI Taxonomy" id="194707"/>
    <lineage>
        <taxon>Eukaryota</taxon>
        <taxon>Viridiplantae</taxon>
        <taxon>Streptophyta</taxon>
        <taxon>Embryophyta</taxon>
        <taxon>Tracheophyta</taxon>
        <taxon>Spermatophyta</taxon>
        <taxon>Magnoliopsida</taxon>
        <taxon>eudicotyledons</taxon>
        <taxon>Gunneridae</taxon>
        <taxon>Pentapetalae</taxon>
        <taxon>Dilleniales</taxon>
        <taxon>Dilleniaceae</taxon>
        <taxon>Dillenia</taxon>
    </lineage>
</organism>
<evidence type="ECO:0000256" key="8">
    <source>
        <dbReference type="SAM" id="MobiDB-lite"/>
    </source>
</evidence>
<feature type="compositionally biased region" description="Basic and acidic residues" evidence="8">
    <location>
        <begin position="1"/>
        <end position="11"/>
    </location>
</feature>
<dbReference type="Pfam" id="PF25529">
    <property type="entry name" value="Ig_ENGASE1_C"/>
    <property type="match status" value="1"/>
</dbReference>
<dbReference type="Proteomes" id="UP001370490">
    <property type="component" value="Unassembled WGS sequence"/>
</dbReference>
<sequence>MTQVVEQDRNPNDPPPFDPKQPSIPISYPLKTLEELKSRAYFDSFHYPFDKSSVPLNSNSGLANRPRILVLGNFITEWDEGRAICNELLLTKESAQLYAERLAELAVALGFDGWLLNIETNLDVDQIPNLKEFIDPLTTVLHSSLPNSLVIWYDAVTVSGKLSWQNQLNHNNKPFDICDGIFVNYKWKEEYLKLSADAAGYRKFDVYMGIDVFGRGTYGGGKWNTNVALDVLKKDAVSAAIFAPGWVYETNQPPDFETAQNRWWDLVKKSWGIVLNYPEVLPFFSNFDRPVLEYSEDPSPDIQVLVDFKEASYSEGANIRFKGTLEGKAHFTTRLFQGKLLLGDQPVKSDGNSLIGLSLDFDLNLKERTSVLFASSGSTLQTMNQFSSKFGKVIMPHRVLRPEAVPGWLIQESSISMSGYMLTEIHAVCYKQESKLNEASSGSDFYAVLGHISAKMPNQYNLAKDGFEHLSAPAAGADYIGMAAVQDFYVSDLQLPSGISSVKFIVQVCSIDGSSQKLEDSPSFQLDVKTK</sequence>
<evidence type="ECO:0000256" key="6">
    <source>
        <dbReference type="ARBA" id="ARBA00023295"/>
    </source>
</evidence>
<evidence type="ECO:0000259" key="9">
    <source>
        <dbReference type="Pfam" id="PF03644"/>
    </source>
</evidence>
<dbReference type="Pfam" id="PF03644">
    <property type="entry name" value="Glyco_hydro_85"/>
    <property type="match status" value="1"/>
</dbReference>
<evidence type="ECO:0000259" key="10">
    <source>
        <dbReference type="Pfam" id="PF25529"/>
    </source>
</evidence>
<evidence type="ECO:0000313" key="12">
    <source>
        <dbReference type="Proteomes" id="UP001370490"/>
    </source>
</evidence>
<comment type="similarity">
    <text evidence="2">Belongs to the glycosyl hydrolase 85 family.</text>
</comment>
<evidence type="ECO:0000256" key="2">
    <source>
        <dbReference type="ARBA" id="ARBA00007849"/>
    </source>
</evidence>
<feature type="region of interest" description="Disordered" evidence="8">
    <location>
        <begin position="1"/>
        <end position="24"/>
    </location>
</feature>
<keyword evidence="4" id="KW-0963">Cytoplasm</keyword>